<proteinExistence type="predicted"/>
<name>A0AAE0BSM8_9CHLO</name>
<evidence type="ECO:0000313" key="2">
    <source>
        <dbReference type="EMBL" id="KAK3241130.1"/>
    </source>
</evidence>
<accession>A0AAE0BSM8</accession>
<dbReference type="AlphaFoldDB" id="A0AAE0BSM8"/>
<reference evidence="2 3" key="1">
    <citation type="journal article" date="2015" name="Genome Biol. Evol.">
        <title>Comparative Genomics of a Bacterivorous Green Alga Reveals Evolutionary Causalities and Consequences of Phago-Mixotrophic Mode of Nutrition.</title>
        <authorList>
            <person name="Burns J.A."/>
            <person name="Paasch A."/>
            <person name="Narechania A."/>
            <person name="Kim E."/>
        </authorList>
    </citation>
    <scope>NUCLEOTIDE SEQUENCE [LARGE SCALE GENOMIC DNA]</scope>
    <source>
        <strain evidence="2 3">PLY_AMNH</strain>
    </source>
</reference>
<dbReference type="Proteomes" id="UP001190700">
    <property type="component" value="Unassembled WGS sequence"/>
</dbReference>
<gene>
    <name evidence="2" type="ORF">CYMTET_49079</name>
</gene>
<keyword evidence="3" id="KW-1185">Reference proteome</keyword>
<dbReference type="EMBL" id="LGRX02033464">
    <property type="protein sequence ID" value="KAK3241130.1"/>
    <property type="molecule type" value="Genomic_DNA"/>
</dbReference>
<dbReference type="InterPro" id="IPR010736">
    <property type="entry name" value="SHIPPO-rpt"/>
</dbReference>
<feature type="region of interest" description="Disordered" evidence="1">
    <location>
        <begin position="148"/>
        <end position="169"/>
    </location>
</feature>
<comment type="caution">
    <text evidence="2">The sequence shown here is derived from an EMBL/GenBank/DDBJ whole genome shotgun (WGS) entry which is preliminary data.</text>
</comment>
<feature type="region of interest" description="Disordered" evidence="1">
    <location>
        <begin position="299"/>
        <end position="324"/>
    </location>
</feature>
<dbReference type="Pfam" id="PF07004">
    <property type="entry name" value="SHIPPO-rpt"/>
    <property type="match status" value="3"/>
</dbReference>
<protein>
    <submittedName>
        <fullName evidence="2">Uncharacterized protein</fullName>
    </submittedName>
</protein>
<organism evidence="2 3">
    <name type="scientific">Cymbomonas tetramitiformis</name>
    <dbReference type="NCBI Taxonomy" id="36881"/>
    <lineage>
        <taxon>Eukaryota</taxon>
        <taxon>Viridiplantae</taxon>
        <taxon>Chlorophyta</taxon>
        <taxon>Pyramimonadophyceae</taxon>
        <taxon>Pyramimonadales</taxon>
        <taxon>Pyramimonadaceae</taxon>
        <taxon>Cymbomonas</taxon>
    </lineage>
</organism>
<sequence>MEEDRPETPLGRQVGGTYVGAVYRGTTRALGTSPVRATASIPSKFETIINVGAKEQDAFCSRTHRFTAQGTDLPGPGQYHKPSGFTFEHDSISKKGYGSGFVSKHKRFTDHALSAPGPGAYESTEMVKAGAKNFNRAASTSTFALKSKDVGPPLEPKVKSKPVPGPGEYEASAAEAKQATTHMFRSNVERFGLSAAENASVAPGQYGSVPTFDKGGAGAVFRSSTVRNPGGPLQGRRVSAASAPSVIYGDSGFSGKEPGPGQYDNTLTDLQYKFRHGPKMSSMFSRTAQDRFGDSMDPRVARENAPGPGQYASTNPLPRTVHGGVSVFSSSTARAAEDSISTTGGLAKPPGPAFYHPAAVNMKSYNLNARKRWL</sequence>
<evidence type="ECO:0000256" key="1">
    <source>
        <dbReference type="SAM" id="MobiDB-lite"/>
    </source>
</evidence>
<evidence type="ECO:0000313" key="3">
    <source>
        <dbReference type="Proteomes" id="UP001190700"/>
    </source>
</evidence>